<reference evidence="1" key="2">
    <citation type="journal article" date="2021" name="PeerJ">
        <title>Extensive microbial diversity within the chicken gut microbiome revealed by metagenomics and culture.</title>
        <authorList>
            <person name="Gilroy R."/>
            <person name="Ravi A."/>
            <person name="Getino M."/>
            <person name="Pursley I."/>
            <person name="Horton D.L."/>
            <person name="Alikhan N.F."/>
            <person name="Baker D."/>
            <person name="Gharbi K."/>
            <person name="Hall N."/>
            <person name="Watson M."/>
            <person name="Adriaenssens E.M."/>
            <person name="Foster-Nyarko E."/>
            <person name="Jarju S."/>
            <person name="Secka A."/>
            <person name="Antonio M."/>
            <person name="Oren A."/>
            <person name="Chaudhuri R.R."/>
            <person name="La Ragione R."/>
            <person name="Hildebrand F."/>
            <person name="Pallen M.J."/>
        </authorList>
    </citation>
    <scope>NUCLEOTIDE SEQUENCE</scope>
    <source>
        <strain evidence="1">6276</strain>
    </source>
</reference>
<dbReference type="AlphaFoldDB" id="A0A9D1F118"/>
<proteinExistence type="predicted"/>
<organism evidence="1 2">
    <name type="scientific">Candidatus Scatousia excrementigallinarum</name>
    <dbReference type="NCBI Taxonomy" id="2840935"/>
    <lineage>
        <taxon>Bacteria</taxon>
        <taxon>Candidatus Scatousia</taxon>
    </lineage>
</organism>
<reference evidence="1" key="1">
    <citation type="submission" date="2020-10" db="EMBL/GenBank/DDBJ databases">
        <authorList>
            <person name="Gilroy R."/>
        </authorList>
    </citation>
    <scope>NUCLEOTIDE SEQUENCE</scope>
    <source>
        <strain evidence="1">6276</strain>
    </source>
</reference>
<gene>
    <name evidence="1" type="ORF">IAC10_12645</name>
</gene>
<accession>A0A9D1F118</accession>
<comment type="caution">
    <text evidence="1">The sequence shown here is derived from an EMBL/GenBank/DDBJ whole genome shotgun (WGS) entry which is preliminary data.</text>
</comment>
<evidence type="ECO:0000313" key="1">
    <source>
        <dbReference type="EMBL" id="HIS37448.1"/>
    </source>
</evidence>
<name>A0A9D1F118_9BACT</name>
<dbReference type="Proteomes" id="UP000823928">
    <property type="component" value="Unassembled WGS sequence"/>
</dbReference>
<sequence>MTIEQLEKANEIYKELNVLQDFMDEQNKHCLSEWRINFGDIEFDLKHLTGIKAMIRDFTSDKITELEKQLEEI</sequence>
<evidence type="ECO:0000313" key="2">
    <source>
        <dbReference type="Proteomes" id="UP000823928"/>
    </source>
</evidence>
<dbReference type="EMBL" id="DVIU01000258">
    <property type="protein sequence ID" value="HIS37448.1"/>
    <property type="molecule type" value="Genomic_DNA"/>
</dbReference>
<protein>
    <submittedName>
        <fullName evidence="1">Uncharacterized protein</fullName>
    </submittedName>
</protein>